<dbReference type="GO" id="GO:0000156">
    <property type="term" value="F:phosphorelay response regulator activity"/>
    <property type="evidence" value="ECO:0007669"/>
    <property type="project" value="TreeGrafter"/>
</dbReference>
<dbReference type="FunFam" id="1.10.287.130:FF:000001">
    <property type="entry name" value="Two-component sensor histidine kinase"/>
    <property type="match status" value="1"/>
</dbReference>
<dbReference type="EMBL" id="QLNI01000013">
    <property type="protein sequence ID" value="RAM02571.1"/>
    <property type="molecule type" value="Genomic_DNA"/>
</dbReference>
<keyword evidence="18" id="KW-1185">Reference proteome</keyword>
<dbReference type="SMART" id="SM00388">
    <property type="entry name" value="HisKA"/>
    <property type="match status" value="1"/>
</dbReference>
<dbReference type="SMART" id="SM00304">
    <property type="entry name" value="HAMP"/>
    <property type="match status" value="1"/>
</dbReference>
<dbReference type="GO" id="GO:0007234">
    <property type="term" value="P:osmosensory signaling via phosphorelay pathway"/>
    <property type="evidence" value="ECO:0007669"/>
    <property type="project" value="TreeGrafter"/>
</dbReference>
<evidence type="ECO:0000256" key="12">
    <source>
        <dbReference type="ARBA" id="ARBA00023136"/>
    </source>
</evidence>
<evidence type="ECO:0000256" key="8">
    <source>
        <dbReference type="ARBA" id="ARBA00022777"/>
    </source>
</evidence>
<dbReference type="Pfam" id="PF08448">
    <property type="entry name" value="PAS_4"/>
    <property type="match status" value="1"/>
</dbReference>
<comment type="subcellular location">
    <subcellularLocation>
        <location evidence="2">Membrane</location>
        <topology evidence="2">Multi-pass membrane protein</topology>
    </subcellularLocation>
</comment>
<dbReference type="SMART" id="SM00091">
    <property type="entry name" value="PAS"/>
    <property type="match status" value="1"/>
</dbReference>
<dbReference type="SUPFAM" id="SSF47384">
    <property type="entry name" value="Homodimeric domain of signal transducing histidine kinase"/>
    <property type="match status" value="1"/>
</dbReference>
<dbReference type="Gene3D" id="3.30.450.20">
    <property type="entry name" value="PAS domain"/>
    <property type="match status" value="1"/>
</dbReference>
<dbReference type="Gene3D" id="6.10.340.10">
    <property type="match status" value="1"/>
</dbReference>
<evidence type="ECO:0000256" key="4">
    <source>
        <dbReference type="ARBA" id="ARBA00022553"/>
    </source>
</evidence>
<accession>A0A328FD43</accession>
<dbReference type="Pfam" id="PF00672">
    <property type="entry name" value="HAMP"/>
    <property type="match status" value="1"/>
</dbReference>
<name>A0A328FD43_9BACT</name>
<evidence type="ECO:0000256" key="10">
    <source>
        <dbReference type="ARBA" id="ARBA00022989"/>
    </source>
</evidence>
<dbReference type="CDD" id="cd00082">
    <property type="entry name" value="HisKA"/>
    <property type="match status" value="1"/>
</dbReference>
<keyword evidence="9" id="KW-0067">ATP-binding</keyword>
<evidence type="ECO:0000256" key="6">
    <source>
        <dbReference type="ARBA" id="ARBA00022692"/>
    </source>
</evidence>
<evidence type="ECO:0000313" key="18">
    <source>
        <dbReference type="Proteomes" id="UP000293902"/>
    </source>
</evidence>
<dbReference type="InterPro" id="IPR003660">
    <property type="entry name" value="HAMP_dom"/>
</dbReference>
<dbReference type="PROSITE" id="PS50885">
    <property type="entry name" value="HAMP"/>
    <property type="match status" value="1"/>
</dbReference>
<dbReference type="FunFam" id="3.30.565.10:FF:000006">
    <property type="entry name" value="Sensor histidine kinase WalK"/>
    <property type="match status" value="1"/>
</dbReference>
<gene>
    <name evidence="16" type="ORF">DO021_07970</name>
    <name evidence="15" type="ORF">EYB58_02705</name>
</gene>
<dbReference type="SUPFAM" id="SSF55874">
    <property type="entry name" value="ATPase domain of HSP90 chaperone/DNA topoisomerase II/histidine kinase"/>
    <property type="match status" value="1"/>
</dbReference>
<evidence type="ECO:0000256" key="9">
    <source>
        <dbReference type="ARBA" id="ARBA00022840"/>
    </source>
</evidence>
<keyword evidence="4" id="KW-0597">Phosphoprotein</keyword>
<dbReference type="CDD" id="cd00130">
    <property type="entry name" value="PAS"/>
    <property type="match status" value="1"/>
</dbReference>
<keyword evidence="12" id="KW-0472">Membrane</keyword>
<evidence type="ECO:0000256" key="3">
    <source>
        <dbReference type="ARBA" id="ARBA00012438"/>
    </source>
</evidence>
<dbReference type="PANTHER" id="PTHR42878:SF7">
    <property type="entry name" value="SENSOR HISTIDINE KINASE GLRK"/>
    <property type="match status" value="1"/>
</dbReference>
<protein>
    <recommendedName>
        <fullName evidence="3">histidine kinase</fullName>
        <ecNumber evidence="3">2.7.13.3</ecNumber>
    </recommendedName>
</protein>
<dbReference type="SUPFAM" id="SSF158472">
    <property type="entry name" value="HAMP domain-like"/>
    <property type="match status" value="1"/>
</dbReference>
<dbReference type="InterPro" id="IPR003594">
    <property type="entry name" value="HATPase_dom"/>
</dbReference>
<dbReference type="SUPFAM" id="SSF55785">
    <property type="entry name" value="PYP-like sensor domain (PAS domain)"/>
    <property type="match status" value="1"/>
</dbReference>
<dbReference type="InterPro" id="IPR036097">
    <property type="entry name" value="HisK_dim/P_sf"/>
</dbReference>
<feature type="domain" description="HAMP" evidence="14">
    <location>
        <begin position="195"/>
        <end position="247"/>
    </location>
</feature>
<keyword evidence="8 16" id="KW-0418">Kinase</keyword>
<evidence type="ECO:0000313" key="16">
    <source>
        <dbReference type="EMBL" id="RAM02571.1"/>
    </source>
</evidence>
<keyword evidence="7" id="KW-0547">Nucleotide-binding</keyword>
<dbReference type="EC" id="2.7.13.3" evidence="3"/>
<dbReference type="GO" id="GO:0030295">
    <property type="term" value="F:protein kinase activator activity"/>
    <property type="evidence" value="ECO:0007669"/>
    <property type="project" value="TreeGrafter"/>
</dbReference>
<evidence type="ECO:0000259" key="13">
    <source>
        <dbReference type="PROSITE" id="PS50109"/>
    </source>
</evidence>
<dbReference type="InterPro" id="IPR000014">
    <property type="entry name" value="PAS"/>
</dbReference>
<keyword evidence="11" id="KW-0902">Two-component regulatory system</keyword>
<keyword evidence="5" id="KW-0808">Transferase</keyword>
<dbReference type="Gene3D" id="1.10.287.130">
    <property type="match status" value="1"/>
</dbReference>
<evidence type="ECO:0000256" key="2">
    <source>
        <dbReference type="ARBA" id="ARBA00004141"/>
    </source>
</evidence>
<dbReference type="Proteomes" id="UP000293902">
    <property type="component" value="Chromosome"/>
</dbReference>
<proteinExistence type="predicted"/>
<dbReference type="InterPro" id="IPR004358">
    <property type="entry name" value="Sig_transdc_His_kin-like_C"/>
</dbReference>
<reference evidence="15 18" key="2">
    <citation type="submission" date="2019-02" db="EMBL/GenBank/DDBJ databases">
        <title>Complete genome sequence of Desulfobacter hydrogenophilus AcRS1.</title>
        <authorList>
            <person name="Marietou A."/>
            <person name="Lund M.B."/>
            <person name="Marshall I.P.G."/>
            <person name="Schreiber L."/>
            <person name="Jorgensen B."/>
        </authorList>
    </citation>
    <scope>NUCLEOTIDE SEQUENCE [LARGE SCALE GENOMIC DNA]</scope>
    <source>
        <strain evidence="15 18">AcRS1</strain>
    </source>
</reference>
<dbReference type="InterPro" id="IPR003661">
    <property type="entry name" value="HisK_dim/P_dom"/>
</dbReference>
<dbReference type="OrthoDB" id="9813151at2"/>
<evidence type="ECO:0000256" key="11">
    <source>
        <dbReference type="ARBA" id="ARBA00023012"/>
    </source>
</evidence>
<dbReference type="PRINTS" id="PR00344">
    <property type="entry name" value="BCTRLSENSOR"/>
</dbReference>
<dbReference type="InterPro" id="IPR035965">
    <property type="entry name" value="PAS-like_dom_sf"/>
</dbReference>
<dbReference type="NCBIfam" id="TIGR00229">
    <property type="entry name" value="sensory_box"/>
    <property type="match status" value="1"/>
</dbReference>
<evidence type="ECO:0000313" key="15">
    <source>
        <dbReference type="EMBL" id="QBH11930.1"/>
    </source>
</evidence>
<dbReference type="Gene3D" id="3.30.565.10">
    <property type="entry name" value="Histidine kinase-like ATPase, C-terminal domain"/>
    <property type="match status" value="1"/>
</dbReference>
<dbReference type="Pfam" id="PF00512">
    <property type="entry name" value="HisKA"/>
    <property type="match status" value="1"/>
</dbReference>
<evidence type="ECO:0000256" key="7">
    <source>
        <dbReference type="ARBA" id="ARBA00022741"/>
    </source>
</evidence>
<dbReference type="PANTHER" id="PTHR42878">
    <property type="entry name" value="TWO-COMPONENT HISTIDINE KINASE"/>
    <property type="match status" value="1"/>
</dbReference>
<dbReference type="CDD" id="cd06225">
    <property type="entry name" value="HAMP"/>
    <property type="match status" value="1"/>
</dbReference>
<dbReference type="GO" id="GO:0016020">
    <property type="term" value="C:membrane"/>
    <property type="evidence" value="ECO:0007669"/>
    <property type="project" value="UniProtKB-SubCell"/>
</dbReference>
<dbReference type="GO" id="GO:0000155">
    <property type="term" value="F:phosphorelay sensor kinase activity"/>
    <property type="evidence" value="ECO:0007669"/>
    <property type="project" value="InterPro"/>
</dbReference>
<dbReference type="InterPro" id="IPR050351">
    <property type="entry name" value="BphY/WalK/GraS-like"/>
</dbReference>
<dbReference type="InterPro" id="IPR036890">
    <property type="entry name" value="HATPase_C_sf"/>
</dbReference>
<dbReference type="Pfam" id="PF02518">
    <property type="entry name" value="HATPase_c"/>
    <property type="match status" value="1"/>
</dbReference>
<dbReference type="Proteomes" id="UP000248798">
    <property type="component" value="Unassembled WGS sequence"/>
</dbReference>
<keyword evidence="6" id="KW-0812">Transmembrane</keyword>
<dbReference type="GO" id="GO:0005524">
    <property type="term" value="F:ATP binding"/>
    <property type="evidence" value="ECO:0007669"/>
    <property type="project" value="UniProtKB-KW"/>
</dbReference>
<feature type="domain" description="Histidine kinase" evidence="13">
    <location>
        <begin position="376"/>
        <end position="602"/>
    </location>
</feature>
<dbReference type="SMART" id="SM00387">
    <property type="entry name" value="HATPase_c"/>
    <property type="match status" value="1"/>
</dbReference>
<evidence type="ECO:0000313" key="17">
    <source>
        <dbReference type="Proteomes" id="UP000248798"/>
    </source>
</evidence>
<evidence type="ECO:0000256" key="1">
    <source>
        <dbReference type="ARBA" id="ARBA00000085"/>
    </source>
</evidence>
<evidence type="ECO:0000259" key="14">
    <source>
        <dbReference type="PROSITE" id="PS50885"/>
    </source>
</evidence>
<sequence>MYRKKTKLIWRIFSSFLVIILLSLTVEAWYSTSYFKSFFLETSRRELMVRASLMQDRFARALYVDGLSPQHIDALCKNLGKKIETRITVILHSGDVIGDSFARVETMENHRDRPEIKTAFSGEKSMAVRYSPTLDKNMMYIALPVIYSRSDSAVIRTAVSISDIDTKVESMRNSIALVLILTTMAAALASLYVSRRITKPVEQMRQGAQAFSKGNLTSRLSYPDTEELSQLAGAMNFMASELNKKIMDVRNRSRELEAVHTSMEEGVIAIDGQEQIITINKAAAKIFDFSPETLKTKHVLEVARNYDLQVFIKKALATGEPVEDDIVIDADERMVLNIHSTALYDTHDKRMGTLIIFRDITRIRLLETMHKDFAANVSHELKTPLTTIKGFIETLLQMTADSAGAPDQASVAQYSRFLGIIEKNVNRMVRLIDDLLALSRLERLKGTDIQLETHPLAGLIQKVVRFCADRAQSRGITMDVHCPDAIAGMVDPMLMEQAVFNLVDNAIKYSGEGTCITINAEFKDGNIEIQVKDSGQGIDAAHLPKVFNRFYRVDKGRSRDQGGTGLGLAIVKHIVQYHNGRIEVESRRGKGTCFTITLPGATES</sequence>
<reference evidence="16 17" key="1">
    <citation type="submission" date="2018-06" db="EMBL/GenBank/DDBJ databases">
        <title>Complete Genome Sequence of Desulfobacter hydrogenophilus (DSM3380).</title>
        <authorList>
            <person name="Marietou A."/>
            <person name="Schreiber L."/>
            <person name="Marshall I."/>
            <person name="Jorgensen B."/>
        </authorList>
    </citation>
    <scope>NUCLEOTIDE SEQUENCE [LARGE SCALE GENOMIC DNA]</scope>
    <source>
        <strain evidence="16 17">DSM 3380</strain>
    </source>
</reference>
<dbReference type="InterPro" id="IPR005467">
    <property type="entry name" value="His_kinase_dom"/>
</dbReference>
<keyword evidence="10" id="KW-1133">Transmembrane helix</keyword>
<organism evidence="16 17">
    <name type="scientific">Desulfobacter hydrogenophilus</name>
    <dbReference type="NCBI Taxonomy" id="2291"/>
    <lineage>
        <taxon>Bacteria</taxon>
        <taxon>Pseudomonadati</taxon>
        <taxon>Thermodesulfobacteriota</taxon>
        <taxon>Desulfobacteria</taxon>
        <taxon>Desulfobacterales</taxon>
        <taxon>Desulfobacteraceae</taxon>
        <taxon>Desulfobacter</taxon>
    </lineage>
</organism>
<dbReference type="RefSeq" id="WP_111955455.1">
    <property type="nucleotide sequence ID" value="NZ_CP036313.1"/>
</dbReference>
<dbReference type="PROSITE" id="PS50109">
    <property type="entry name" value="HIS_KIN"/>
    <property type="match status" value="1"/>
</dbReference>
<dbReference type="EMBL" id="CP036313">
    <property type="protein sequence ID" value="QBH11930.1"/>
    <property type="molecule type" value="Genomic_DNA"/>
</dbReference>
<dbReference type="InterPro" id="IPR013656">
    <property type="entry name" value="PAS_4"/>
</dbReference>
<evidence type="ECO:0000256" key="5">
    <source>
        <dbReference type="ARBA" id="ARBA00022679"/>
    </source>
</evidence>
<dbReference type="AlphaFoldDB" id="A0A328FD43"/>
<comment type="catalytic activity">
    <reaction evidence="1">
        <text>ATP + protein L-histidine = ADP + protein N-phospho-L-histidine.</text>
        <dbReference type="EC" id="2.7.13.3"/>
    </reaction>
</comment>